<dbReference type="AlphaFoldDB" id="A0A368VFQ3"/>
<evidence type="ECO:0000256" key="1">
    <source>
        <dbReference type="SAM" id="Phobius"/>
    </source>
</evidence>
<organism evidence="3 4">
    <name type="scientific">Paenibacillus prosopidis</name>
    <dbReference type="NCBI Taxonomy" id="630520"/>
    <lineage>
        <taxon>Bacteria</taxon>
        <taxon>Bacillati</taxon>
        <taxon>Bacillota</taxon>
        <taxon>Bacilli</taxon>
        <taxon>Bacillales</taxon>
        <taxon>Paenibacillaceae</taxon>
        <taxon>Paenibacillus</taxon>
    </lineage>
</organism>
<evidence type="ECO:0008006" key="5">
    <source>
        <dbReference type="Google" id="ProtNLM"/>
    </source>
</evidence>
<feature type="signal peptide" evidence="2">
    <location>
        <begin position="1"/>
        <end position="19"/>
    </location>
</feature>
<comment type="caution">
    <text evidence="3">The sequence shown here is derived from an EMBL/GenBank/DDBJ whole genome shotgun (WGS) entry which is preliminary data.</text>
</comment>
<evidence type="ECO:0000313" key="3">
    <source>
        <dbReference type="EMBL" id="RCW39915.1"/>
    </source>
</evidence>
<sequence>MKKRGLLVFVFGLFLTVSFGTKTHALSCVEVGGPHEQLDFFDAAVFGEVKKVKGDIKQERFIGTKEFVRNVLIDVKQSWKMEFNSQIIVSTDYTWGYDFQEGQSYLIYVYENEGILASSPCSTTYKMDDVSEASKLLGTDGLSPGKEVNLSYKMWFMTEIDFHIYYATGGVVLVTGLLIYLVKWKRTSS</sequence>
<feature type="chain" id="PRO_5038743058" description="Tissue inhibitor of metalloproteinase" evidence="2">
    <location>
        <begin position="20"/>
        <end position="189"/>
    </location>
</feature>
<accession>A0A368VFQ3</accession>
<reference evidence="3 4" key="1">
    <citation type="submission" date="2018-07" db="EMBL/GenBank/DDBJ databases">
        <title>Genomic Encyclopedia of Type Strains, Phase III (KMG-III): the genomes of soil and plant-associated and newly described type strains.</title>
        <authorList>
            <person name="Whitman W."/>
        </authorList>
    </citation>
    <scope>NUCLEOTIDE SEQUENCE [LARGE SCALE GENOMIC DNA]</scope>
    <source>
        <strain evidence="3 4">CECT 7506</strain>
    </source>
</reference>
<keyword evidence="1" id="KW-0472">Membrane</keyword>
<gene>
    <name evidence="3" type="ORF">DFP97_1453</name>
</gene>
<dbReference type="Proteomes" id="UP000252415">
    <property type="component" value="Unassembled WGS sequence"/>
</dbReference>
<name>A0A368VFQ3_9BACL</name>
<dbReference type="EMBL" id="QPJD01000045">
    <property type="protein sequence ID" value="RCW39915.1"/>
    <property type="molecule type" value="Genomic_DNA"/>
</dbReference>
<dbReference type="RefSeq" id="WP_114384295.1">
    <property type="nucleotide sequence ID" value="NZ_QPJD01000045.1"/>
</dbReference>
<proteinExistence type="predicted"/>
<dbReference type="OrthoDB" id="8221747at2"/>
<dbReference type="SUPFAM" id="SSF50242">
    <property type="entry name" value="TIMP-like"/>
    <property type="match status" value="1"/>
</dbReference>
<keyword evidence="1" id="KW-0812">Transmembrane</keyword>
<dbReference type="Gene3D" id="2.40.50.120">
    <property type="match status" value="1"/>
</dbReference>
<evidence type="ECO:0000313" key="4">
    <source>
        <dbReference type="Proteomes" id="UP000252415"/>
    </source>
</evidence>
<evidence type="ECO:0000256" key="2">
    <source>
        <dbReference type="SAM" id="SignalP"/>
    </source>
</evidence>
<feature type="transmembrane region" description="Helical" evidence="1">
    <location>
        <begin position="164"/>
        <end position="182"/>
    </location>
</feature>
<dbReference type="InterPro" id="IPR008993">
    <property type="entry name" value="TIMP-like_OB-fold"/>
</dbReference>
<protein>
    <recommendedName>
        <fullName evidence="5">Tissue inhibitor of metalloproteinase</fullName>
    </recommendedName>
</protein>
<keyword evidence="2" id="KW-0732">Signal</keyword>
<keyword evidence="1" id="KW-1133">Transmembrane helix</keyword>
<keyword evidence="4" id="KW-1185">Reference proteome</keyword>